<dbReference type="PANTHER" id="PTHR11715">
    <property type="entry name" value="GLYCINE CLEAVAGE SYSTEM H PROTEIN"/>
    <property type="match status" value="1"/>
</dbReference>
<name>A0A5C8P6Q7_9BURK</name>
<reference evidence="6 7" key="1">
    <citation type="submission" date="2019-06" db="EMBL/GenBank/DDBJ databases">
        <title>Quisquiliibacterium sp. nov., isolated from a maize field.</title>
        <authorList>
            <person name="Lin S.-Y."/>
            <person name="Tsai C.-F."/>
            <person name="Young C.-C."/>
        </authorList>
    </citation>
    <scope>NUCLEOTIDE SEQUENCE [LARGE SCALE GENOMIC DNA]</scope>
    <source>
        <strain evidence="6 7">CC-CFT501</strain>
    </source>
</reference>
<dbReference type="SUPFAM" id="SSF51230">
    <property type="entry name" value="Single hybrid motif"/>
    <property type="match status" value="1"/>
</dbReference>
<evidence type="ECO:0000256" key="4">
    <source>
        <dbReference type="PIRSR" id="PIRSR617453-50"/>
    </source>
</evidence>
<dbReference type="NCBIfam" id="TIGR00527">
    <property type="entry name" value="gcvH"/>
    <property type="match status" value="1"/>
</dbReference>
<dbReference type="OrthoDB" id="9796712at2"/>
<dbReference type="PANTHER" id="PTHR11715:SF3">
    <property type="entry name" value="GLYCINE CLEAVAGE SYSTEM H PROTEIN-RELATED"/>
    <property type="match status" value="1"/>
</dbReference>
<accession>A0A5C8P6Q7</accession>
<dbReference type="AlphaFoldDB" id="A0A5C8P6Q7"/>
<dbReference type="InterPro" id="IPR011053">
    <property type="entry name" value="Single_hybrid_motif"/>
</dbReference>
<dbReference type="Proteomes" id="UP000321548">
    <property type="component" value="Unassembled WGS sequence"/>
</dbReference>
<comment type="cofactor">
    <cofactor evidence="3">
        <name>(R)-lipoate</name>
        <dbReference type="ChEBI" id="CHEBI:83088"/>
    </cofactor>
    <text evidence="3">Binds 1 lipoyl cofactor covalently.</text>
</comment>
<dbReference type="PROSITE" id="PS00189">
    <property type="entry name" value="LIPOYL"/>
    <property type="match status" value="1"/>
</dbReference>
<comment type="subunit">
    <text evidence="3">The glycine cleavage system is composed of four proteins: P, T, L and H.</text>
</comment>
<evidence type="ECO:0000256" key="2">
    <source>
        <dbReference type="ARBA" id="ARBA00022823"/>
    </source>
</evidence>
<dbReference type="Pfam" id="PF01597">
    <property type="entry name" value="GCV_H"/>
    <property type="match status" value="1"/>
</dbReference>
<dbReference type="GO" id="GO:0019464">
    <property type="term" value="P:glycine decarboxylation via glycine cleavage system"/>
    <property type="evidence" value="ECO:0007669"/>
    <property type="project" value="UniProtKB-UniRule"/>
</dbReference>
<keyword evidence="7" id="KW-1185">Reference proteome</keyword>
<evidence type="ECO:0000256" key="1">
    <source>
        <dbReference type="ARBA" id="ARBA00009249"/>
    </source>
</evidence>
<organism evidence="6 7">
    <name type="scientific">Zeimonas arvi</name>
    <dbReference type="NCBI Taxonomy" id="2498847"/>
    <lineage>
        <taxon>Bacteria</taxon>
        <taxon>Pseudomonadati</taxon>
        <taxon>Pseudomonadota</taxon>
        <taxon>Betaproteobacteria</taxon>
        <taxon>Burkholderiales</taxon>
        <taxon>Burkholderiaceae</taxon>
        <taxon>Zeimonas</taxon>
    </lineage>
</organism>
<feature type="domain" description="Lipoyl-binding" evidence="5">
    <location>
        <begin position="63"/>
        <end position="145"/>
    </location>
</feature>
<evidence type="ECO:0000256" key="3">
    <source>
        <dbReference type="HAMAP-Rule" id="MF_00272"/>
    </source>
</evidence>
<dbReference type="NCBIfam" id="NF002270">
    <property type="entry name" value="PRK01202.1"/>
    <property type="match status" value="1"/>
</dbReference>
<dbReference type="GO" id="GO:0005829">
    <property type="term" value="C:cytosol"/>
    <property type="evidence" value="ECO:0007669"/>
    <property type="project" value="TreeGrafter"/>
</dbReference>
<dbReference type="InterPro" id="IPR000089">
    <property type="entry name" value="Biotin_lipoyl"/>
</dbReference>
<sequence length="168" mass="17650">MSQANGQRGLPAGFFRPPFVFSAFAARARPADSRTPLEPALDNPADLKYTASHEWLRREGDGTATVGITDHAQDALGELVYVELPQVGRRVEQGEACVVVESTKAASDVYAPVTGEIVAVNEALADAPQTVNEAPFAGGWLFRIRPDDAGQIDGLLDATAYAAGPGAA</sequence>
<evidence type="ECO:0000259" key="5">
    <source>
        <dbReference type="PROSITE" id="PS50968"/>
    </source>
</evidence>
<dbReference type="EMBL" id="VDUY01000001">
    <property type="protein sequence ID" value="TXL68734.1"/>
    <property type="molecule type" value="Genomic_DNA"/>
</dbReference>
<evidence type="ECO:0000313" key="7">
    <source>
        <dbReference type="Proteomes" id="UP000321548"/>
    </source>
</evidence>
<dbReference type="InterPro" id="IPR017453">
    <property type="entry name" value="GCV_H_sub"/>
</dbReference>
<dbReference type="InterPro" id="IPR003016">
    <property type="entry name" value="2-oxoA_DH_lipoyl-BS"/>
</dbReference>
<comment type="caution">
    <text evidence="6">The sequence shown here is derived from an EMBL/GenBank/DDBJ whole genome shotgun (WGS) entry which is preliminary data.</text>
</comment>
<dbReference type="PROSITE" id="PS50968">
    <property type="entry name" value="BIOTINYL_LIPOYL"/>
    <property type="match status" value="1"/>
</dbReference>
<comment type="similarity">
    <text evidence="1 3">Belongs to the GcvH family.</text>
</comment>
<keyword evidence="2 3" id="KW-0450">Lipoyl</keyword>
<evidence type="ECO:0000313" key="6">
    <source>
        <dbReference type="EMBL" id="TXL68734.1"/>
    </source>
</evidence>
<dbReference type="GO" id="GO:0005960">
    <property type="term" value="C:glycine cleavage complex"/>
    <property type="evidence" value="ECO:0007669"/>
    <property type="project" value="InterPro"/>
</dbReference>
<proteinExistence type="inferred from homology"/>
<dbReference type="Gene3D" id="2.40.50.100">
    <property type="match status" value="1"/>
</dbReference>
<dbReference type="InterPro" id="IPR033753">
    <property type="entry name" value="GCV_H/Fam206"/>
</dbReference>
<feature type="modified residue" description="N6-lipoyllysine" evidence="3 4">
    <location>
        <position position="104"/>
    </location>
</feature>
<dbReference type="HAMAP" id="MF_00272">
    <property type="entry name" value="GcvH"/>
    <property type="match status" value="1"/>
</dbReference>
<dbReference type="CDD" id="cd06848">
    <property type="entry name" value="GCS_H"/>
    <property type="match status" value="1"/>
</dbReference>
<comment type="function">
    <text evidence="3">The glycine cleavage system catalyzes the degradation of glycine. The H protein shuttles the methylamine group of glycine from the P protein to the T protein.</text>
</comment>
<gene>
    <name evidence="3 6" type="primary">gcvH</name>
    <name evidence="6" type="ORF">FHP08_03385</name>
</gene>
<protein>
    <recommendedName>
        <fullName evidence="3">Glycine cleavage system H protein</fullName>
    </recommendedName>
</protein>
<dbReference type="GO" id="GO:0009249">
    <property type="term" value="P:protein lipoylation"/>
    <property type="evidence" value="ECO:0007669"/>
    <property type="project" value="TreeGrafter"/>
</dbReference>
<dbReference type="InterPro" id="IPR002930">
    <property type="entry name" value="GCV_H"/>
</dbReference>